<dbReference type="FunCoup" id="A0A0C2X3P7">
    <property type="interactions" value="202"/>
</dbReference>
<sequence length="123" mass="13898">METLHFPSLPLTSSLAHIFLYTSIPSTTLSSIRQQILSASKLPPPNTPESTPETKTQRERVNYAFINPHLITSKLHLQTAVYQAILAELQESLRTKTVHSEVLWVLNPTNNVRSFLVLFKMGE</sequence>
<evidence type="ECO:0000256" key="3">
    <source>
        <dbReference type="ARBA" id="ARBA00015316"/>
    </source>
</evidence>
<dbReference type="Proteomes" id="UP000054549">
    <property type="component" value="Unassembled WGS sequence"/>
</dbReference>
<evidence type="ECO:0000256" key="8">
    <source>
        <dbReference type="RuleBase" id="RU004398"/>
    </source>
</evidence>
<dbReference type="SUPFAM" id="SSF143870">
    <property type="entry name" value="PF0523-like"/>
    <property type="match status" value="1"/>
</dbReference>
<dbReference type="GO" id="GO:0005829">
    <property type="term" value="C:cytosol"/>
    <property type="evidence" value="ECO:0007669"/>
    <property type="project" value="TreeGrafter"/>
</dbReference>
<keyword evidence="5" id="KW-0819">tRNA processing</keyword>
<dbReference type="EMBL" id="KN818260">
    <property type="protein sequence ID" value="KIL63353.1"/>
    <property type="molecule type" value="Genomic_DNA"/>
</dbReference>
<evidence type="ECO:0000256" key="4">
    <source>
        <dbReference type="ARBA" id="ARBA00016009"/>
    </source>
</evidence>
<dbReference type="GO" id="GO:0005634">
    <property type="term" value="C:nucleus"/>
    <property type="evidence" value="ECO:0007669"/>
    <property type="project" value="UniProtKB-SubCell"/>
</dbReference>
<evidence type="ECO:0000313" key="10">
    <source>
        <dbReference type="Proteomes" id="UP000054549"/>
    </source>
</evidence>
<comment type="similarity">
    <text evidence="2 8">Belongs to the CGI121/TPRKB family.</text>
</comment>
<dbReference type="InParanoid" id="A0A0C2X3P7"/>
<organism evidence="9 10">
    <name type="scientific">Amanita muscaria (strain Koide BX008)</name>
    <dbReference type="NCBI Taxonomy" id="946122"/>
    <lineage>
        <taxon>Eukaryota</taxon>
        <taxon>Fungi</taxon>
        <taxon>Dikarya</taxon>
        <taxon>Basidiomycota</taxon>
        <taxon>Agaricomycotina</taxon>
        <taxon>Agaricomycetes</taxon>
        <taxon>Agaricomycetidae</taxon>
        <taxon>Agaricales</taxon>
        <taxon>Pluteineae</taxon>
        <taxon>Amanitaceae</taxon>
        <taxon>Amanita</taxon>
    </lineage>
</organism>
<comment type="subcellular location">
    <subcellularLocation>
        <location evidence="1">Nucleus</location>
    </subcellularLocation>
</comment>
<dbReference type="AlphaFoldDB" id="A0A0C2X3P7"/>
<evidence type="ECO:0000256" key="7">
    <source>
        <dbReference type="ARBA" id="ARBA00025043"/>
    </source>
</evidence>
<evidence type="ECO:0000256" key="2">
    <source>
        <dbReference type="ARBA" id="ARBA00005546"/>
    </source>
</evidence>
<reference evidence="9 10" key="1">
    <citation type="submission" date="2014-04" db="EMBL/GenBank/DDBJ databases">
        <title>Evolutionary Origins and Diversification of the Mycorrhizal Mutualists.</title>
        <authorList>
            <consortium name="DOE Joint Genome Institute"/>
            <consortium name="Mycorrhizal Genomics Consortium"/>
            <person name="Kohler A."/>
            <person name="Kuo A."/>
            <person name="Nagy L.G."/>
            <person name="Floudas D."/>
            <person name="Copeland A."/>
            <person name="Barry K.W."/>
            <person name="Cichocki N."/>
            <person name="Veneault-Fourrey C."/>
            <person name="LaButti K."/>
            <person name="Lindquist E.A."/>
            <person name="Lipzen A."/>
            <person name="Lundell T."/>
            <person name="Morin E."/>
            <person name="Murat C."/>
            <person name="Riley R."/>
            <person name="Ohm R."/>
            <person name="Sun H."/>
            <person name="Tunlid A."/>
            <person name="Henrissat B."/>
            <person name="Grigoriev I.V."/>
            <person name="Hibbett D.S."/>
            <person name="Martin F."/>
        </authorList>
    </citation>
    <scope>NUCLEOTIDE SEQUENCE [LARGE SCALE GENOMIC DNA]</scope>
    <source>
        <strain evidence="9 10">Koide BX008</strain>
    </source>
</reference>
<proteinExistence type="inferred from homology"/>
<evidence type="ECO:0000256" key="5">
    <source>
        <dbReference type="ARBA" id="ARBA00022694"/>
    </source>
</evidence>
<dbReference type="PANTHER" id="PTHR15840">
    <property type="entry name" value="CGI-121 FAMILY MEMBER"/>
    <property type="match status" value="1"/>
</dbReference>
<dbReference type="OrthoDB" id="329139at2759"/>
<evidence type="ECO:0000256" key="6">
    <source>
        <dbReference type="ARBA" id="ARBA00023242"/>
    </source>
</evidence>
<evidence type="ECO:0000313" key="9">
    <source>
        <dbReference type="EMBL" id="KIL63353.1"/>
    </source>
</evidence>
<dbReference type="Gene3D" id="3.30.2380.10">
    <property type="entry name" value="CGI121/TPRKB"/>
    <property type="match status" value="1"/>
</dbReference>
<dbReference type="GO" id="GO:0002949">
    <property type="term" value="P:tRNA threonylcarbamoyladenosine modification"/>
    <property type="evidence" value="ECO:0007669"/>
    <property type="project" value="TreeGrafter"/>
</dbReference>
<protein>
    <recommendedName>
        <fullName evidence="4">EKC/KEOPS complex subunit CGI121</fullName>
    </recommendedName>
    <alternativeName>
        <fullName evidence="3">EKC/KEOPS complex subunit cgi121</fullName>
    </alternativeName>
</protein>
<dbReference type="STRING" id="946122.A0A0C2X3P7"/>
<name>A0A0C2X3P7_AMAMK</name>
<keyword evidence="10" id="KW-1185">Reference proteome</keyword>
<comment type="function">
    <text evidence="7">Component of the EKC/KEOPS complex that is required for the formation of a threonylcarbamoyl group on adenosine at position 37 (t(6)A37) in tRNAs that read codons beginning with adenine. The complex is probably involved in the transfer of the threonylcarbamoyl moiety of threonylcarbamoyl-AMP (TC-AMP) to the N6 group of A37. CGI121 acts as an allosteric effector that regulates the t(6)A activity of the complex. The EKC/KEOPS complex also promotes both telomere uncapping and telomere elongation. The complex is required for efficient recruitment of transcriptional coactivators. CGI121 is not required for tRNA modification.</text>
</comment>
<dbReference type="InterPro" id="IPR013926">
    <property type="entry name" value="CGI121/TPRKB"/>
</dbReference>
<gene>
    <name evidence="9" type="ORF">M378DRAFT_164662</name>
</gene>
<dbReference type="HOGENOM" id="CLU_2014681_0_0_1"/>
<dbReference type="GO" id="GO:0000408">
    <property type="term" value="C:EKC/KEOPS complex"/>
    <property type="evidence" value="ECO:0007669"/>
    <property type="project" value="TreeGrafter"/>
</dbReference>
<keyword evidence="6 8" id="KW-0539">Nucleus</keyword>
<dbReference type="PANTHER" id="PTHR15840:SF10">
    <property type="entry name" value="EKC_KEOPS COMPLEX SUBUNIT TPRKB"/>
    <property type="match status" value="1"/>
</dbReference>
<evidence type="ECO:0000256" key="1">
    <source>
        <dbReference type="ARBA" id="ARBA00004123"/>
    </source>
</evidence>
<accession>A0A0C2X3P7</accession>
<dbReference type="Pfam" id="PF08617">
    <property type="entry name" value="CGI-121"/>
    <property type="match status" value="1"/>
</dbReference>
<dbReference type="InterPro" id="IPR036504">
    <property type="entry name" value="CGI121/TPRKB_sf"/>
</dbReference>